<feature type="compositionally biased region" description="Low complexity" evidence="4">
    <location>
        <begin position="27"/>
        <end position="57"/>
    </location>
</feature>
<dbReference type="InterPro" id="IPR036291">
    <property type="entry name" value="NAD(P)-bd_dom_sf"/>
</dbReference>
<feature type="region of interest" description="Disordered" evidence="4">
    <location>
        <begin position="913"/>
        <end position="989"/>
    </location>
</feature>
<feature type="compositionally biased region" description="Low complexity" evidence="4">
    <location>
        <begin position="913"/>
        <end position="935"/>
    </location>
</feature>
<feature type="region of interest" description="Disordered" evidence="4">
    <location>
        <begin position="165"/>
        <end position="213"/>
    </location>
</feature>
<gene>
    <name evidence="5" type="ORF">A4X03_0g3350</name>
</gene>
<feature type="compositionally biased region" description="Pro residues" evidence="4">
    <location>
        <begin position="171"/>
        <end position="180"/>
    </location>
</feature>
<dbReference type="PROSITE" id="PS00061">
    <property type="entry name" value="ADH_SHORT"/>
    <property type="match status" value="1"/>
</dbReference>
<feature type="compositionally biased region" description="Low complexity" evidence="4">
    <location>
        <begin position="71"/>
        <end position="87"/>
    </location>
</feature>
<reference evidence="5" key="2">
    <citation type="journal article" date="2019" name="IMA Fungus">
        <title>Genome sequencing and comparison of five Tilletia species to identify candidate genes for the detection of regulated species infecting wheat.</title>
        <authorList>
            <person name="Nguyen H.D.T."/>
            <person name="Sultana T."/>
            <person name="Kesanakurti P."/>
            <person name="Hambleton S."/>
        </authorList>
    </citation>
    <scope>NUCLEOTIDE SEQUENCE</scope>
    <source>
        <strain evidence="5">DAOMC 238032</strain>
    </source>
</reference>
<evidence type="ECO:0000313" key="6">
    <source>
        <dbReference type="Proteomes" id="UP000077671"/>
    </source>
</evidence>
<feature type="region of interest" description="Disordered" evidence="4">
    <location>
        <begin position="27"/>
        <end position="149"/>
    </location>
</feature>
<feature type="compositionally biased region" description="Low complexity" evidence="4">
    <location>
        <begin position="448"/>
        <end position="472"/>
    </location>
</feature>
<accession>A0A177VF06</accession>
<feature type="region of interest" description="Disordered" evidence="4">
    <location>
        <begin position="448"/>
        <end position="473"/>
    </location>
</feature>
<keyword evidence="2" id="KW-0521">NADP</keyword>
<dbReference type="GO" id="GO:0005975">
    <property type="term" value="P:carbohydrate metabolic process"/>
    <property type="evidence" value="ECO:0007669"/>
    <property type="project" value="UniProtKB-ARBA"/>
</dbReference>
<dbReference type="FunFam" id="3.40.50.720:FF:000090">
    <property type="entry name" value="NADP-dependent mannitol dehydrogenase"/>
    <property type="match status" value="1"/>
</dbReference>
<dbReference type="Proteomes" id="UP000077671">
    <property type="component" value="Unassembled WGS sequence"/>
</dbReference>
<dbReference type="GO" id="GO:0050085">
    <property type="term" value="F:mannitol 2-dehydrogenase (NADP+) activity"/>
    <property type="evidence" value="ECO:0007669"/>
    <property type="project" value="UniProtKB-ARBA"/>
</dbReference>
<feature type="compositionally biased region" description="Basic and acidic residues" evidence="4">
    <location>
        <begin position="967"/>
        <end position="976"/>
    </location>
</feature>
<evidence type="ECO:0000256" key="3">
    <source>
        <dbReference type="ARBA" id="ARBA00023002"/>
    </source>
</evidence>
<evidence type="ECO:0000256" key="4">
    <source>
        <dbReference type="SAM" id="MobiDB-lite"/>
    </source>
</evidence>
<dbReference type="InterPro" id="IPR002347">
    <property type="entry name" value="SDR_fam"/>
</dbReference>
<feature type="region of interest" description="Disordered" evidence="4">
    <location>
        <begin position="697"/>
        <end position="778"/>
    </location>
</feature>
<organism evidence="5 6">
    <name type="scientific">Tilletia caries</name>
    <name type="common">wheat bunt fungus</name>
    <dbReference type="NCBI Taxonomy" id="13290"/>
    <lineage>
        <taxon>Eukaryota</taxon>
        <taxon>Fungi</taxon>
        <taxon>Dikarya</taxon>
        <taxon>Basidiomycota</taxon>
        <taxon>Ustilaginomycotina</taxon>
        <taxon>Exobasidiomycetes</taxon>
        <taxon>Tilletiales</taxon>
        <taxon>Tilletiaceae</taxon>
        <taxon>Tilletia</taxon>
    </lineage>
</organism>
<feature type="region of interest" description="Disordered" evidence="4">
    <location>
        <begin position="365"/>
        <end position="417"/>
    </location>
</feature>
<dbReference type="AlphaFoldDB" id="A0A177VF06"/>
<dbReference type="EMBL" id="LWDD02000380">
    <property type="protein sequence ID" value="KAE8261330.1"/>
    <property type="molecule type" value="Genomic_DNA"/>
</dbReference>
<feature type="region of interest" description="Disordered" evidence="4">
    <location>
        <begin position="578"/>
        <end position="631"/>
    </location>
</feature>
<keyword evidence="3" id="KW-0560">Oxidoreductase</keyword>
<sequence length="1263" mass="130187">MAAIPYASASSRPVPAFSIPFRSIISSSSFSSSSSSNSGNQRTPSPSATPSTPPLSTSHRHSTYLAPPYFSSATSSNSTSTPAPLSAYDQGRRHSVVLPQEQQQQQQQQQEQEQLQPHPMLYSAGRRSRRAARGPEVSSGGRRTGGRDIDDMTDAELRALDHAEQQGRHFPAPPPPPASAPPVSSTQGMMTSLAGVGGNIAQGRTSDSSDLPAYFVDPSLPQYEYRARPVWSTDYPSEASPPSSSSFYLTDATSTSAGGVAAPSYSYAPSPFAMSSTAGTAVVGPASVRGTPFPSSPPQIQVTASVAGVPSTPERRILGLPNRNSPPVPPRSLPNTTGLSVLRGSSLLAHSAATAAAAAAAAGWSSSSSSSSLGMSGIRDDREDGPGLSMMVNGGASVGRTAVPPPAYEEQDSSARRGSAPLLLGRAQMESTSIDSVATITVGMPSSASVPSMSISSSGSGSGSGSAAAAVGTGTGNAQPPLLVPFVPTRSVSLPGSSLPSVQSAMAATAAVRNRTVLRSSMLTSSPVTMGADEEDVDVDEGVPGLQSRDEEELEMMEEILQSTTTLSSSPVRAVLGVSTSTASPPCSTNTSPRTPTSANIHQAPLPSPPHSATSSALYPSSSSFSPSTTRRPISQLITPFSAVGATPPSPLSGLAWDFGLGYPSASPGSSPSARLSVSNAAFAFGRAQEDVARFGGGGGGGSVAHPPIPSERRSSRAVGRHMRVATSVLSPSLSSSTATTDNNGQSSRPNAAPMTLPRRSASRTRSRTPLSMYEGTSAAAADSTNAAQTQAQAQAAAVALFGLSAREWAMRLAWLGEQEGEGAGSGSAGGTGAALRATKPARLLPSCSSLQPPAHHHLLSKFFTAANTYCTSSTLVPFLTANMIQSRSAIRAASSAAALATRTPTVVASAAPSASRLLSSRASPAPTARTSASAYKNARSIQTTPWANEVDKPSHASTQDHVIPYPEDHERDPTDVGHSTTGGKVGPHTKRTLASLSMDGKVCVVTGAARGLGNLIARTFVESGSSTVAILDLNAKESVEAAKDIEQWFLEHGSVAPGELAVEGFGCDVSNEDDVIRVMDDVKKRFGRIDVVVNSAGIVENFPATQYPTHKMKKLFDININGSYYVAREAGKHMLADNIKGSIILIASMSAGVVNVPQPQAPYNASKAAVRHLASSMAVEWAKAGIRVNSLSPGYMLTSLTRTILEASPAGKELKATWENLTPMGRMGEPEDLKGAAIYLASDASSFTTGTDLLVDGGYTAT</sequence>
<dbReference type="PANTHER" id="PTHR43008">
    <property type="entry name" value="BENZIL REDUCTASE"/>
    <property type="match status" value="1"/>
</dbReference>
<evidence type="ECO:0000313" key="5">
    <source>
        <dbReference type="EMBL" id="KAE8261330.1"/>
    </source>
</evidence>
<feature type="compositionally biased region" description="Polar residues" evidence="4">
    <location>
        <begin position="578"/>
        <end position="601"/>
    </location>
</feature>
<comment type="similarity">
    <text evidence="1">Belongs to the short-chain dehydrogenases/reductases (SDR) family.</text>
</comment>
<dbReference type="InterPro" id="IPR020904">
    <property type="entry name" value="Sc_DH/Rdtase_CS"/>
</dbReference>
<comment type="caution">
    <text evidence="5">The sequence shown here is derived from an EMBL/GenBank/DDBJ whole genome shotgun (WGS) entry which is preliminary data.</text>
</comment>
<dbReference type="Pfam" id="PF13561">
    <property type="entry name" value="adh_short_C2"/>
    <property type="match status" value="1"/>
</dbReference>
<dbReference type="GO" id="GO:0044281">
    <property type="term" value="P:small molecule metabolic process"/>
    <property type="evidence" value="ECO:0007669"/>
    <property type="project" value="UniProtKB-ARBA"/>
</dbReference>
<proteinExistence type="inferred from homology"/>
<dbReference type="GO" id="GO:0050664">
    <property type="term" value="F:oxidoreductase activity, acting on NAD(P)H, oxygen as acceptor"/>
    <property type="evidence" value="ECO:0007669"/>
    <property type="project" value="TreeGrafter"/>
</dbReference>
<evidence type="ECO:0000256" key="1">
    <source>
        <dbReference type="ARBA" id="ARBA00006484"/>
    </source>
</evidence>
<dbReference type="SUPFAM" id="SSF51735">
    <property type="entry name" value="NAD(P)-binding Rossmann-fold domains"/>
    <property type="match status" value="1"/>
</dbReference>
<protein>
    <submittedName>
        <fullName evidence="5">Uncharacterized protein</fullName>
    </submittedName>
</protein>
<evidence type="ECO:0000256" key="2">
    <source>
        <dbReference type="ARBA" id="ARBA00022857"/>
    </source>
</evidence>
<feature type="compositionally biased region" description="Low complexity" evidence="4">
    <location>
        <begin position="768"/>
        <end position="778"/>
    </location>
</feature>
<dbReference type="PANTHER" id="PTHR43008:SF14">
    <property type="entry name" value="DEHYDROGENASE ARBD, PUTATIVE-RELATED"/>
    <property type="match status" value="1"/>
</dbReference>
<dbReference type="PRINTS" id="PR00081">
    <property type="entry name" value="GDHRDH"/>
</dbReference>
<feature type="compositionally biased region" description="Low complexity" evidence="4">
    <location>
        <begin position="725"/>
        <end position="741"/>
    </location>
</feature>
<dbReference type="Gene3D" id="3.40.50.720">
    <property type="entry name" value="NAD(P)-binding Rossmann-like Domain"/>
    <property type="match status" value="1"/>
</dbReference>
<reference evidence="5" key="1">
    <citation type="submission" date="2016-04" db="EMBL/GenBank/DDBJ databases">
        <authorList>
            <person name="Nguyen H.D."/>
            <person name="Kesanakurti P."/>
            <person name="Cullis J."/>
            <person name="Levesque C.A."/>
            <person name="Hambleton S."/>
        </authorList>
    </citation>
    <scope>NUCLEOTIDE SEQUENCE</scope>
    <source>
        <strain evidence="5">DAOMC 238032</strain>
    </source>
</reference>
<dbReference type="PRINTS" id="PR00080">
    <property type="entry name" value="SDRFAMILY"/>
</dbReference>
<name>A0A177VF06_9BASI</name>
<feature type="region of interest" description="Disordered" evidence="4">
    <location>
        <begin position="289"/>
        <end position="337"/>
    </location>
</feature>
<feature type="compositionally biased region" description="Low complexity" evidence="4">
    <location>
        <begin position="365"/>
        <end position="374"/>
    </location>
</feature>
<feature type="compositionally biased region" description="Low complexity" evidence="4">
    <location>
        <begin position="100"/>
        <end position="116"/>
    </location>
</feature>
<feature type="compositionally biased region" description="Low complexity" evidence="4">
    <location>
        <begin position="612"/>
        <end position="631"/>
    </location>
</feature>